<protein>
    <recommendedName>
        <fullName evidence="1">HTH cro/C1-type domain-containing protein</fullName>
    </recommendedName>
</protein>
<dbReference type="CDD" id="cd00093">
    <property type="entry name" value="HTH_XRE"/>
    <property type="match status" value="1"/>
</dbReference>
<evidence type="ECO:0000259" key="1">
    <source>
        <dbReference type="PROSITE" id="PS50943"/>
    </source>
</evidence>
<gene>
    <name evidence="2" type="ORF">BOH74_12105</name>
</gene>
<dbReference type="GO" id="GO:0003677">
    <property type="term" value="F:DNA binding"/>
    <property type="evidence" value="ECO:0007669"/>
    <property type="project" value="InterPro"/>
</dbReference>
<dbReference type="PROSITE" id="PS50943">
    <property type="entry name" value="HTH_CROC1"/>
    <property type="match status" value="1"/>
</dbReference>
<evidence type="ECO:0000313" key="2">
    <source>
        <dbReference type="EMBL" id="OKA24028.1"/>
    </source>
</evidence>
<sequence>MSLSQGLAAVLRAIRATKDLAQSDLASAAGRTFLSRIERAKSDVTLSKLDEIALATGLDTVTLMVLRAVANNGKTPEQILKCVEEELAEFKSQGGLEKLTSQVEDGAVASRANSRLEKQLAVQECRMIGMTQREAAKKLQLPKSTVADLWNVSGT</sequence>
<organism evidence="2 3">
    <name type="scientific">Pseudomonas versuta</name>
    <dbReference type="NCBI Taxonomy" id="1788301"/>
    <lineage>
        <taxon>Bacteria</taxon>
        <taxon>Pseudomonadati</taxon>
        <taxon>Pseudomonadota</taxon>
        <taxon>Gammaproteobacteria</taxon>
        <taxon>Pseudomonadales</taxon>
        <taxon>Pseudomonadaceae</taxon>
        <taxon>Pseudomonas</taxon>
    </lineage>
</organism>
<reference evidence="2 3" key="1">
    <citation type="submission" date="2016-11" db="EMBL/GenBank/DDBJ databases">
        <title>Draft genome of Pseudomonas versuta A4R1.12.</title>
        <authorList>
            <person name="See-Too W.-S."/>
        </authorList>
    </citation>
    <scope>NUCLEOTIDE SEQUENCE [LARGE SCALE GENOMIC DNA]</scope>
    <source>
        <strain evidence="2 3">A4R1.12</strain>
    </source>
</reference>
<dbReference type="InterPro" id="IPR001387">
    <property type="entry name" value="Cro/C1-type_HTH"/>
</dbReference>
<name>A0A853ZW82_9PSED</name>
<accession>A0A853ZW82</accession>
<dbReference type="SMART" id="SM00530">
    <property type="entry name" value="HTH_XRE"/>
    <property type="match status" value="1"/>
</dbReference>
<dbReference type="Gene3D" id="1.10.260.40">
    <property type="entry name" value="lambda repressor-like DNA-binding domains"/>
    <property type="match status" value="1"/>
</dbReference>
<dbReference type="Pfam" id="PF01381">
    <property type="entry name" value="HTH_3"/>
    <property type="match status" value="1"/>
</dbReference>
<proteinExistence type="predicted"/>
<dbReference type="EMBL" id="MPJD01000018">
    <property type="protein sequence ID" value="OKA24028.1"/>
    <property type="molecule type" value="Genomic_DNA"/>
</dbReference>
<dbReference type="SUPFAM" id="SSF47413">
    <property type="entry name" value="lambda repressor-like DNA-binding domains"/>
    <property type="match status" value="1"/>
</dbReference>
<dbReference type="AlphaFoldDB" id="A0A853ZW82"/>
<evidence type="ECO:0000313" key="3">
    <source>
        <dbReference type="Proteomes" id="UP000185990"/>
    </source>
</evidence>
<dbReference type="InterPro" id="IPR010982">
    <property type="entry name" value="Lambda_DNA-bd_dom_sf"/>
</dbReference>
<dbReference type="RefSeq" id="WP_047296630.1">
    <property type="nucleotide sequence ID" value="NZ_MPJD01000018.1"/>
</dbReference>
<dbReference type="Proteomes" id="UP000185990">
    <property type="component" value="Unassembled WGS sequence"/>
</dbReference>
<feature type="domain" description="HTH cro/C1-type" evidence="1">
    <location>
        <begin position="11"/>
        <end position="63"/>
    </location>
</feature>
<comment type="caution">
    <text evidence="2">The sequence shown here is derived from an EMBL/GenBank/DDBJ whole genome shotgun (WGS) entry which is preliminary data.</text>
</comment>